<dbReference type="EMBL" id="JAJA02000001">
    <property type="protein sequence ID" value="KWS05964.1"/>
    <property type="molecule type" value="Genomic_DNA"/>
</dbReference>
<accession>A0A108UB96</accession>
<evidence type="ECO:0000313" key="4">
    <source>
        <dbReference type="EMBL" id="KWS05964.1"/>
    </source>
</evidence>
<dbReference type="AlphaFoldDB" id="A0A108UB96"/>
<feature type="transmembrane region" description="Helical" evidence="2">
    <location>
        <begin position="286"/>
        <end position="311"/>
    </location>
</feature>
<organism evidence="4 5">
    <name type="scientific">Lysobacter capsici AZ78</name>
    <dbReference type="NCBI Taxonomy" id="1444315"/>
    <lineage>
        <taxon>Bacteria</taxon>
        <taxon>Pseudomonadati</taxon>
        <taxon>Pseudomonadota</taxon>
        <taxon>Gammaproteobacteria</taxon>
        <taxon>Lysobacterales</taxon>
        <taxon>Lysobacteraceae</taxon>
        <taxon>Lysobacter</taxon>
    </lineage>
</organism>
<sequence>MNAAVDSILDAHLPRSDAAANPRHYAGQGAAQEHAQTYTALLPADAEWSRDTVLRAFVADALQRNGQVVDEDTLEATIASASAPGGALADVDLTWKLHPGETRADGRVAPPFHGYEVELPANAQKALVEYSKTWSAQRDANGPAPVDEHLRELKQLAVNGGHGDITQTLEALDAAIKSGNAAHLNGQPLDAAAMAAVLEFANRTGREREAAKILERYSAIKDVAHDVRDIGQNAGRVFNGRDPLTGMPLTTNQRVDSAFDLLNGGFKTVGNIGNIATMFGARNAGLVGGLIGIAPIGIAVVAFAAGAFELIKHAREALLKPRWDEFRERFPFGEGLEPKQAINGVMRNIAGMPTDGANALSTATRVLDGLGQNPETRERFLSFLKQKVHPESLVDALASGQGLDKLTAPQAIQLAQSAKGSAREFLDLELNDVKRYVRDRDGERERGTYLLPPELRDAANRNTNKVGGTLEEGLRVAGILSSSANALNGQYRDMLDKVKGTEIPQNRLSEQQQKNLAAALVPAARDGGLTQVDHLLASKDGSKLFAVQGDLQSPARRMVTLDVASASHQSVETSSQLAARHTAATESPTQQQATPGGRGF</sequence>
<keyword evidence="2" id="KW-0472">Membrane</keyword>
<dbReference type="OrthoDB" id="5136278at2"/>
<name>A0A108UB96_9GAMM</name>
<reference evidence="4 5" key="1">
    <citation type="journal article" date="2014" name="Genome Announc.">
        <title>Draft Genome Sequence of Lysobacter capsici AZ78, a Bacterium Antagonistic to Plant-Pathogenic Oomycetes.</title>
        <authorList>
            <person name="Puopolo G."/>
            <person name="Sonego P."/>
            <person name="Engelen K."/>
            <person name="Pertot I."/>
        </authorList>
    </citation>
    <scope>NUCLEOTIDE SEQUENCE [LARGE SCALE GENOMIC DNA]</scope>
    <source>
        <strain evidence="4 5">AZ78</strain>
    </source>
</reference>
<protein>
    <recommendedName>
        <fullName evidence="3">X-Tfes XVIPCD domain-containing protein</fullName>
    </recommendedName>
</protein>
<dbReference type="InterPro" id="IPR046519">
    <property type="entry name" value="X-Tfes_XVIPCD"/>
</dbReference>
<proteinExistence type="predicted"/>
<feature type="domain" description="X-Tfes XVIPCD" evidence="3">
    <location>
        <begin position="491"/>
        <end position="577"/>
    </location>
</feature>
<evidence type="ECO:0000313" key="5">
    <source>
        <dbReference type="Proteomes" id="UP000023435"/>
    </source>
</evidence>
<dbReference type="Proteomes" id="UP000023435">
    <property type="component" value="Unassembled WGS sequence"/>
</dbReference>
<dbReference type="RefSeq" id="WP_036113169.1">
    <property type="nucleotide sequence ID" value="NZ_JAJA02000001.1"/>
</dbReference>
<gene>
    <name evidence="4" type="ORF">AZ78_3518</name>
</gene>
<evidence type="ECO:0000259" key="3">
    <source>
        <dbReference type="Pfam" id="PF20410"/>
    </source>
</evidence>
<evidence type="ECO:0000256" key="2">
    <source>
        <dbReference type="SAM" id="Phobius"/>
    </source>
</evidence>
<evidence type="ECO:0000256" key="1">
    <source>
        <dbReference type="SAM" id="MobiDB-lite"/>
    </source>
</evidence>
<feature type="compositionally biased region" description="Polar residues" evidence="1">
    <location>
        <begin position="584"/>
        <end position="594"/>
    </location>
</feature>
<feature type="region of interest" description="Disordered" evidence="1">
    <location>
        <begin position="569"/>
        <end position="600"/>
    </location>
</feature>
<keyword evidence="2" id="KW-0812">Transmembrane</keyword>
<keyword evidence="5" id="KW-1185">Reference proteome</keyword>
<comment type="caution">
    <text evidence="4">The sequence shown here is derived from an EMBL/GenBank/DDBJ whole genome shotgun (WGS) entry which is preliminary data.</text>
</comment>
<keyword evidence="2" id="KW-1133">Transmembrane helix</keyword>
<dbReference type="Pfam" id="PF20410">
    <property type="entry name" value="X-Tfes_XVIPCD"/>
    <property type="match status" value="1"/>
</dbReference>